<dbReference type="EMBL" id="FXTO01000003">
    <property type="protein sequence ID" value="SMO45600.1"/>
    <property type="molecule type" value="Genomic_DNA"/>
</dbReference>
<feature type="domain" description="Cell wall hydrolase SleB" evidence="2">
    <location>
        <begin position="87"/>
        <end position="196"/>
    </location>
</feature>
<keyword evidence="4" id="KW-1185">Reference proteome</keyword>
<dbReference type="Pfam" id="PF07486">
    <property type="entry name" value="Hydrolase_2"/>
    <property type="match status" value="1"/>
</dbReference>
<gene>
    <name evidence="3" type="ORF">SAMN06265173_10322</name>
</gene>
<protein>
    <submittedName>
        <fullName evidence="3">Cell Wall Hydrolase</fullName>
    </submittedName>
</protein>
<reference evidence="3 4" key="1">
    <citation type="submission" date="2017-05" db="EMBL/GenBank/DDBJ databases">
        <authorList>
            <person name="Varghese N."/>
            <person name="Submissions S."/>
        </authorList>
    </citation>
    <scope>NUCLEOTIDE SEQUENCE [LARGE SCALE GENOMIC DNA]</scope>
    <source>
        <strain evidence="3 4">DSM 29506</strain>
    </source>
</reference>
<sequence length="205" mass="22890">MRILLACILALSTVVPAVADTPMDQVLKQEQRGLFGQSATRLSKLLRPSGKLEQISYSREWLAGLPKAKGGEEWRCLAEALYFEARGESVKGQFAVAEVIMNRVESPRFPDTVCGVINQGTGRKYQCQFTYTCDGHAEVIGEPRAFERVAKVAKLILSGAPRNLTDGATYYHTKAVRPKWSRKFSRTATIGVHHFYRPQTELSQN</sequence>
<keyword evidence="1" id="KW-0732">Signal</keyword>
<dbReference type="Gene3D" id="1.10.10.2520">
    <property type="entry name" value="Cell wall hydrolase SleB, domain 1"/>
    <property type="match status" value="1"/>
</dbReference>
<evidence type="ECO:0000256" key="1">
    <source>
        <dbReference type="SAM" id="SignalP"/>
    </source>
</evidence>
<evidence type="ECO:0000313" key="3">
    <source>
        <dbReference type="EMBL" id="SMO45600.1"/>
    </source>
</evidence>
<name>A0A521BFV6_9RHOB</name>
<feature type="signal peptide" evidence="1">
    <location>
        <begin position="1"/>
        <end position="19"/>
    </location>
</feature>
<accession>A0A521BFV6</accession>
<evidence type="ECO:0000313" key="4">
    <source>
        <dbReference type="Proteomes" id="UP000316030"/>
    </source>
</evidence>
<evidence type="ECO:0000259" key="2">
    <source>
        <dbReference type="Pfam" id="PF07486"/>
    </source>
</evidence>
<feature type="chain" id="PRO_5021765049" evidence="1">
    <location>
        <begin position="20"/>
        <end position="205"/>
    </location>
</feature>
<dbReference type="Proteomes" id="UP000316030">
    <property type="component" value="Unassembled WGS sequence"/>
</dbReference>
<keyword evidence="3" id="KW-0378">Hydrolase</keyword>
<proteinExistence type="predicted"/>
<dbReference type="InterPro" id="IPR011105">
    <property type="entry name" value="Cell_wall_hydrolase_SleB"/>
</dbReference>
<dbReference type="RefSeq" id="WP_142492073.1">
    <property type="nucleotide sequence ID" value="NZ_FXTO01000003.1"/>
</dbReference>
<organism evidence="3 4">
    <name type="scientific">Thalassovita litoralis</name>
    <dbReference type="NCBI Taxonomy" id="1010611"/>
    <lineage>
        <taxon>Bacteria</taxon>
        <taxon>Pseudomonadati</taxon>
        <taxon>Pseudomonadota</taxon>
        <taxon>Alphaproteobacteria</taxon>
        <taxon>Rhodobacterales</taxon>
        <taxon>Roseobacteraceae</taxon>
        <taxon>Thalassovita</taxon>
    </lineage>
</organism>
<dbReference type="InterPro" id="IPR042047">
    <property type="entry name" value="SleB_dom1"/>
</dbReference>
<dbReference type="OrthoDB" id="9785345at2"/>
<dbReference type="GO" id="GO:0016787">
    <property type="term" value="F:hydrolase activity"/>
    <property type="evidence" value="ECO:0007669"/>
    <property type="project" value="UniProtKB-KW"/>
</dbReference>
<dbReference type="AlphaFoldDB" id="A0A521BFV6"/>